<keyword evidence="2" id="KW-0812">Transmembrane</keyword>
<evidence type="ECO:0000313" key="4">
    <source>
        <dbReference type="Proteomes" id="UP000680348"/>
    </source>
</evidence>
<organism evidence="3 4">
    <name type="scientific">Pseudaminobacter soli</name>
    <name type="common">ex Zhang et al. 2022</name>
    <dbReference type="NCBI Taxonomy" id="2831468"/>
    <lineage>
        <taxon>Bacteria</taxon>
        <taxon>Pseudomonadati</taxon>
        <taxon>Pseudomonadota</taxon>
        <taxon>Alphaproteobacteria</taxon>
        <taxon>Hyphomicrobiales</taxon>
        <taxon>Phyllobacteriaceae</taxon>
        <taxon>Pseudaminobacter</taxon>
    </lineage>
</organism>
<name>A0A942I830_9HYPH</name>
<dbReference type="Proteomes" id="UP000680348">
    <property type="component" value="Unassembled WGS sequence"/>
</dbReference>
<evidence type="ECO:0000256" key="1">
    <source>
        <dbReference type="SAM" id="MobiDB-lite"/>
    </source>
</evidence>
<feature type="region of interest" description="Disordered" evidence="1">
    <location>
        <begin position="263"/>
        <end position="408"/>
    </location>
</feature>
<dbReference type="RefSeq" id="WP_188253322.1">
    <property type="nucleotide sequence ID" value="NZ_JABVCF010000002.1"/>
</dbReference>
<feature type="compositionally biased region" description="Pro residues" evidence="1">
    <location>
        <begin position="104"/>
        <end position="127"/>
    </location>
</feature>
<feature type="compositionally biased region" description="Low complexity" evidence="1">
    <location>
        <begin position="361"/>
        <end position="385"/>
    </location>
</feature>
<keyword evidence="4" id="KW-1185">Reference proteome</keyword>
<accession>A0A942I830</accession>
<evidence type="ECO:0000313" key="3">
    <source>
        <dbReference type="EMBL" id="MBS3647751.1"/>
    </source>
</evidence>
<comment type="caution">
    <text evidence="3">The sequence shown here is derived from an EMBL/GenBank/DDBJ whole genome shotgun (WGS) entry which is preliminary data.</text>
</comment>
<proteinExistence type="predicted"/>
<reference evidence="3" key="1">
    <citation type="submission" date="2021-04" db="EMBL/GenBank/DDBJ databases">
        <title>Pseudaminobacter soli sp. nov., isolated from paddy soil contaminated by heavy metals.</title>
        <authorList>
            <person name="Zhang K."/>
        </authorList>
    </citation>
    <scope>NUCLEOTIDE SEQUENCE</scope>
    <source>
        <strain evidence="3">19-2017</strain>
    </source>
</reference>
<feature type="region of interest" description="Disordered" evidence="1">
    <location>
        <begin position="146"/>
        <end position="172"/>
    </location>
</feature>
<feature type="region of interest" description="Disordered" evidence="1">
    <location>
        <begin position="68"/>
        <end position="128"/>
    </location>
</feature>
<gene>
    <name evidence="3" type="ORF">KEU06_03800</name>
</gene>
<feature type="compositionally biased region" description="Low complexity" evidence="1">
    <location>
        <begin position="293"/>
        <end position="305"/>
    </location>
</feature>
<feature type="compositionally biased region" description="Low complexity" evidence="1">
    <location>
        <begin position="393"/>
        <end position="406"/>
    </location>
</feature>
<evidence type="ECO:0000256" key="2">
    <source>
        <dbReference type="SAM" id="Phobius"/>
    </source>
</evidence>
<sequence>MADFVAVLKKTLEGLSDTTPQTREKVYEKARITISSKLAAMNPPLPEAVMARQKQALEDAIVKVEAEYTPKPSDPLAELESVFESLKNPESRAPLRQPATKAPQPVPPRTPEAPAPQKPAASVPPKPALTASIPEILPATPIQKTLPAPEPLPQLSAPAEDAVTEEPERSDRFEHDRYENQGYETDRYEEFSFATEADDSERLASRLEARRARNSTRRPAISGRLIAAGMAVVLVIGAAAGAWVARDSIGNVLANAGIPGFATPEQFASTPEEPAEAPQEDVAATEPPDDTAEPAAEADNTAPAESDANPASTAPVKFTQRLNADGTETDMGPAGGPPVLGEGTSLAAATAPAMPEPPASAPAEQSQETAAAETTQTPPAADAAEPPAPAQNPPGEAAPQAGQQEASVPVGQRAIFYEERTSVAEASAEPGTIVWSVVQESPGGDLPPEPAIRAEATIPGKDVRLRMTIRRNADQSLPASHIVEMIFLTPQGFEGGGIENVLRMSLKGSEQEAGSPLLGIPAKIADGFFLIALNDSKPEIEANTRLLSSMSWIDVPVQYKSGRRALFTMEKGIPGAKVFDEALKAWQAARSG</sequence>
<keyword evidence="2" id="KW-0472">Membrane</keyword>
<keyword evidence="2" id="KW-1133">Transmembrane helix</keyword>
<feature type="transmembrane region" description="Helical" evidence="2">
    <location>
        <begin position="225"/>
        <end position="245"/>
    </location>
</feature>
<dbReference type="AlphaFoldDB" id="A0A942I830"/>
<dbReference type="EMBL" id="JAGWCR010000002">
    <property type="protein sequence ID" value="MBS3647751.1"/>
    <property type="molecule type" value="Genomic_DNA"/>
</dbReference>
<protein>
    <submittedName>
        <fullName evidence="3">Uncharacterized protein</fullName>
    </submittedName>
</protein>